<dbReference type="GO" id="GO:0006260">
    <property type="term" value="P:DNA replication"/>
    <property type="evidence" value="ECO:0007669"/>
    <property type="project" value="UniProtKB-KW"/>
</dbReference>
<keyword evidence="2 10" id="KW-0548">Nucleotidyltransferase</keyword>
<evidence type="ECO:0000256" key="5">
    <source>
        <dbReference type="ARBA" id="ARBA00022801"/>
    </source>
</evidence>
<evidence type="ECO:0000256" key="8">
    <source>
        <dbReference type="ARBA" id="ARBA00070925"/>
    </source>
</evidence>
<organism evidence="10 11">
    <name type="scientific">Enterococcus durans</name>
    <dbReference type="NCBI Taxonomy" id="53345"/>
    <lineage>
        <taxon>Bacteria</taxon>
        <taxon>Bacillati</taxon>
        <taxon>Bacillota</taxon>
        <taxon>Bacilli</taxon>
        <taxon>Lactobacillales</taxon>
        <taxon>Enterococcaceae</taxon>
        <taxon>Enterococcus</taxon>
    </lineage>
</organism>
<evidence type="ECO:0000313" key="10">
    <source>
        <dbReference type="EMBL" id="STP30879.1"/>
    </source>
</evidence>
<keyword evidence="1 10" id="KW-0808">Transferase</keyword>
<keyword evidence="3" id="KW-0235">DNA replication</keyword>
<accession>A0A377KP05</accession>
<dbReference type="Proteomes" id="UP000254070">
    <property type="component" value="Unassembled WGS sequence"/>
</dbReference>
<evidence type="ECO:0000256" key="1">
    <source>
        <dbReference type="ARBA" id="ARBA00022679"/>
    </source>
</evidence>
<dbReference type="Gene3D" id="3.30.420.10">
    <property type="entry name" value="Ribonuclease H-like superfamily/Ribonuclease H"/>
    <property type="match status" value="1"/>
</dbReference>
<dbReference type="FunFam" id="3.30.420.10:FF:000045">
    <property type="entry name" value="3'-5' exonuclease DinG"/>
    <property type="match status" value="1"/>
</dbReference>
<keyword evidence="7" id="KW-0239">DNA-directed DNA polymerase</keyword>
<name>A0A377KP05_9ENTE</name>
<proteinExistence type="predicted"/>
<dbReference type="CDD" id="cd06127">
    <property type="entry name" value="DEDDh"/>
    <property type="match status" value="1"/>
</dbReference>
<dbReference type="InterPro" id="IPR012337">
    <property type="entry name" value="RNaseH-like_sf"/>
</dbReference>
<gene>
    <name evidence="10" type="primary">polC_3</name>
    <name evidence="10" type="ORF">NCTC8129_03136</name>
</gene>
<keyword evidence="6" id="KW-0269">Exonuclease</keyword>
<evidence type="ECO:0000259" key="9">
    <source>
        <dbReference type="SMART" id="SM00479"/>
    </source>
</evidence>
<dbReference type="EMBL" id="UGIF01000002">
    <property type="protein sequence ID" value="STP30879.1"/>
    <property type="molecule type" value="Genomic_DNA"/>
</dbReference>
<evidence type="ECO:0000313" key="11">
    <source>
        <dbReference type="Proteomes" id="UP000254070"/>
    </source>
</evidence>
<protein>
    <recommendedName>
        <fullName evidence="8">DNA polymerase III polC-type</fullName>
    </recommendedName>
</protein>
<dbReference type="PANTHER" id="PTHR30231">
    <property type="entry name" value="DNA POLYMERASE III SUBUNIT EPSILON"/>
    <property type="match status" value="1"/>
</dbReference>
<keyword evidence="5" id="KW-0378">Hydrolase</keyword>
<dbReference type="Pfam" id="PF00929">
    <property type="entry name" value="RNase_T"/>
    <property type="match status" value="1"/>
</dbReference>
<keyword evidence="4" id="KW-0540">Nuclease</keyword>
<feature type="domain" description="Exonuclease" evidence="9">
    <location>
        <begin position="3"/>
        <end position="153"/>
    </location>
</feature>
<dbReference type="SMART" id="SM00479">
    <property type="entry name" value="EXOIII"/>
    <property type="match status" value="1"/>
</dbReference>
<evidence type="ECO:0000256" key="2">
    <source>
        <dbReference type="ARBA" id="ARBA00022695"/>
    </source>
</evidence>
<evidence type="ECO:0000256" key="7">
    <source>
        <dbReference type="ARBA" id="ARBA00022932"/>
    </source>
</evidence>
<dbReference type="SUPFAM" id="SSF53098">
    <property type="entry name" value="Ribonuclease H-like"/>
    <property type="match status" value="1"/>
</dbReference>
<dbReference type="AlphaFoldDB" id="A0A377KP05"/>
<evidence type="ECO:0000256" key="4">
    <source>
        <dbReference type="ARBA" id="ARBA00022722"/>
    </source>
</evidence>
<dbReference type="GO" id="GO:0003887">
    <property type="term" value="F:DNA-directed DNA polymerase activity"/>
    <property type="evidence" value="ECO:0007669"/>
    <property type="project" value="UniProtKB-KW"/>
</dbReference>
<dbReference type="PANTHER" id="PTHR30231:SF4">
    <property type="entry name" value="PROTEIN NEN2"/>
    <property type="match status" value="1"/>
</dbReference>
<reference evidence="10 11" key="1">
    <citation type="submission" date="2018-06" db="EMBL/GenBank/DDBJ databases">
        <authorList>
            <consortium name="Pathogen Informatics"/>
            <person name="Doyle S."/>
        </authorList>
    </citation>
    <scope>NUCLEOTIDE SEQUENCE [LARGE SCALE GENOMIC DNA]</scope>
    <source>
        <strain evidence="10 11">NCTC8129</strain>
    </source>
</reference>
<evidence type="ECO:0000256" key="6">
    <source>
        <dbReference type="ARBA" id="ARBA00022839"/>
    </source>
</evidence>
<dbReference type="GO" id="GO:0003676">
    <property type="term" value="F:nucleic acid binding"/>
    <property type="evidence" value="ECO:0007669"/>
    <property type="project" value="InterPro"/>
</dbReference>
<dbReference type="InterPro" id="IPR036397">
    <property type="entry name" value="RNaseH_sf"/>
</dbReference>
<evidence type="ECO:0000256" key="3">
    <source>
        <dbReference type="ARBA" id="ARBA00022705"/>
    </source>
</evidence>
<sequence length="159" mass="18629">MDSEIIQIGAIKYESNEEIDRIYQNIKPFRSNISKRITKITGLELEDVVNMPTFEDFSPQLISFISCYTLVAHNAPFDLKFLLHQLNENNIELNQRIRVIDTLPLARRHFETPNHKLITLKDYLNLDNNSHDALEDCLVTNKVYQYIKHENNKIVQVSN</sequence>
<dbReference type="GO" id="GO:0008408">
    <property type="term" value="F:3'-5' exonuclease activity"/>
    <property type="evidence" value="ECO:0007669"/>
    <property type="project" value="TreeGrafter"/>
</dbReference>
<dbReference type="InterPro" id="IPR013520">
    <property type="entry name" value="Ribonucl_H"/>
</dbReference>